<protein>
    <recommendedName>
        <fullName evidence="5">serine C-palmitoyltransferase</fullName>
        <ecNumber evidence="5">2.3.1.50</ecNumber>
    </recommendedName>
</protein>
<name>A0A1U7LTA3_NEOID</name>
<evidence type="ECO:0000256" key="7">
    <source>
        <dbReference type="ARBA" id="ARBA00022898"/>
    </source>
</evidence>
<dbReference type="PANTHER" id="PTHR13693">
    <property type="entry name" value="CLASS II AMINOTRANSFERASE/8-AMINO-7-OXONONANOATE SYNTHASE"/>
    <property type="match status" value="1"/>
</dbReference>
<dbReference type="GO" id="GO:0046512">
    <property type="term" value="P:sphingosine biosynthetic process"/>
    <property type="evidence" value="ECO:0007669"/>
    <property type="project" value="TreeGrafter"/>
</dbReference>
<dbReference type="Proteomes" id="UP000186594">
    <property type="component" value="Unassembled WGS sequence"/>
</dbReference>
<dbReference type="GO" id="GO:0005783">
    <property type="term" value="C:endoplasmic reticulum"/>
    <property type="evidence" value="ECO:0007669"/>
    <property type="project" value="EnsemblFungi"/>
</dbReference>
<evidence type="ECO:0000256" key="3">
    <source>
        <dbReference type="ARBA" id="ARBA00004991"/>
    </source>
</evidence>
<dbReference type="Gene3D" id="3.40.640.10">
    <property type="entry name" value="Type I PLP-dependent aspartate aminotransferase-like (Major domain)"/>
    <property type="match status" value="1"/>
</dbReference>
<dbReference type="InterPro" id="IPR015424">
    <property type="entry name" value="PyrdxlP-dep_Trfase"/>
</dbReference>
<dbReference type="SUPFAM" id="SSF53383">
    <property type="entry name" value="PLP-dependent transferases"/>
    <property type="match status" value="1"/>
</dbReference>
<reference evidence="12 13" key="1">
    <citation type="submission" date="2016-04" db="EMBL/GenBank/DDBJ databases">
        <title>Evolutionary innovation and constraint leading to complex multicellularity in the Ascomycota.</title>
        <authorList>
            <person name="Cisse O."/>
            <person name="Nguyen A."/>
            <person name="Hewitt D.A."/>
            <person name="Jedd G."/>
            <person name="Stajich J.E."/>
        </authorList>
    </citation>
    <scope>NUCLEOTIDE SEQUENCE [LARGE SCALE GENOMIC DNA]</scope>
    <source>
        <strain evidence="12 13">DAH-3</strain>
    </source>
</reference>
<comment type="cofactor">
    <cofactor evidence="1">
        <name>pyridoxal 5'-phosphate</name>
        <dbReference type="ChEBI" id="CHEBI:597326"/>
    </cofactor>
</comment>
<keyword evidence="8" id="KW-0746">Sphingolipid metabolism</keyword>
<dbReference type="InterPro" id="IPR004839">
    <property type="entry name" value="Aminotransferase_I/II_large"/>
</dbReference>
<dbReference type="PANTHER" id="PTHR13693:SF2">
    <property type="entry name" value="SERINE PALMITOYLTRANSFERASE 1"/>
    <property type="match status" value="1"/>
</dbReference>
<dbReference type="AlphaFoldDB" id="A0A1U7LTA3"/>
<evidence type="ECO:0000256" key="9">
    <source>
        <dbReference type="ARBA" id="ARBA00023098"/>
    </source>
</evidence>
<dbReference type="GO" id="GO:0046513">
    <property type="term" value="P:ceramide biosynthetic process"/>
    <property type="evidence" value="ECO:0007669"/>
    <property type="project" value="TreeGrafter"/>
</dbReference>
<organism evidence="12 13">
    <name type="scientific">Neolecta irregularis (strain DAH-3)</name>
    <dbReference type="NCBI Taxonomy" id="1198029"/>
    <lineage>
        <taxon>Eukaryota</taxon>
        <taxon>Fungi</taxon>
        <taxon>Dikarya</taxon>
        <taxon>Ascomycota</taxon>
        <taxon>Taphrinomycotina</taxon>
        <taxon>Neolectales</taxon>
        <taxon>Neolectaceae</taxon>
        <taxon>Neolecta</taxon>
    </lineage>
</organism>
<dbReference type="EMBL" id="LXFE01000287">
    <property type="protein sequence ID" value="OLL25906.1"/>
    <property type="molecule type" value="Genomic_DNA"/>
</dbReference>
<keyword evidence="9" id="KW-0443">Lipid metabolism</keyword>
<dbReference type="EC" id="2.3.1.50" evidence="5"/>
<comment type="pathway">
    <text evidence="2">Lipid metabolism; sphingolipid metabolism.</text>
</comment>
<dbReference type="InterPro" id="IPR015422">
    <property type="entry name" value="PyrdxlP-dep_Trfase_small"/>
</dbReference>
<comment type="pathway">
    <text evidence="3">Sphingolipid metabolism.</text>
</comment>
<dbReference type="Pfam" id="PF00155">
    <property type="entry name" value="Aminotran_1_2"/>
    <property type="match status" value="1"/>
</dbReference>
<dbReference type="GO" id="GO:0030170">
    <property type="term" value="F:pyridoxal phosphate binding"/>
    <property type="evidence" value="ECO:0007669"/>
    <property type="project" value="InterPro"/>
</dbReference>
<keyword evidence="7" id="KW-0663">Pyridoxal phosphate</keyword>
<evidence type="ECO:0000256" key="4">
    <source>
        <dbReference type="ARBA" id="ARBA00008392"/>
    </source>
</evidence>
<proteinExistence type="inferred from homology"/>
<dbReference type="GO" id="GO:0016020">
    <property type="term" value="C:membrane"/>
    <property type="evidence" value="ECO:0007669"/>
    <property type="project" value="GOC"/>
</dbReference>
<evidence type="ECO:0000313" key="12">
    <source>
        <dbReference type="EMBL" id="OLL25906.1"/>
    </source>
</evidence>
<dbReference type="InterPro" id="IPR050087">
    <property type="entry name" value="AON_synthase_class-II"/>
</dbReference>
<evidence type="ECO:0000256" key="6">
    <source>
        <dbReference type="ARBA" id="ARBA00022679"/>
    </source>
</evidence>
<evidence type="ECO:0000256" key="5">
    <source>
        <dbReference type="ARBA" id="ARBA00013220"/>
    </source>
</evidence>
<dbReference type="GO" id="GO:0004758">
    <property type="term" value="F:serine C-palmitoyltransferase activity"/>
    <property type="evidence" value="ECO:0007669"/>
    <property type="project" value="EnsemblFungi"/>
</dbReference>
<evidence type="ECO:0000259" key="11">
    <source>
        <dbReference type="Pfam" id="PF00155"/>
    </source>
</evidence>
<dbReference type="STRING" id="1198029.A0A1U7LTA3"/>
<dbReference type="InterPro" id="IPR015421">
    <property type="entry name" value="PyrdxlP-dep_Trfase_major"/>
</dbReference>
<comment type="similarity">
    <text evidence="4">Belongs to the class-II pyridoxal-phosphate-dependent aminotransferase family.</text>
</comment>
<evidence type="ECO:0000256" key="1">
    <source>
        <dbReference type="ARBA" id="ARBA00001933"/>
    </source>
</evidence>
<keyword evidence="13" id="KW-1185">Reference proteome</keyword>
<evidence type="ECO:0000313" key="13">
    <source>
        <dbReference type="Proteomes" id="UP000186594"/>
    </source>
</evidence>
<gene>
    <name evidence="12" type="ORF">NEOLI_002024</name>
</gene>
<evidence type="ECO:0000256" key="8">
    <source>
        <dbReference type="ARBA" id="ARBA00022919"/>
    </source>
</evidence>
<dbReference type="GO" id="GO:0017059">
    <property type="term" value="C:serine palmitoyltransferase complex"/>
    <property type="evidence" value="ECO:0007669"/>
    <property type="project" value="EnsemblFungi"/>
</dbReference>
<keyword evidence="6 12" id="KW-0808">Transferase</keyword>
<evidence type="ECO:0000256" key="10">
    <source>
        <dbReference type="ARBA" id="ARBA00023315"/>
    </source>
</evidence>
<keyword evidence="10" id="KW-0012">Acyltransferase</keyword>
<sequence>MTSQNPIAQLHHRQALHFLYPYFHVYEAAVMTLDPSIYVNLLVEKFHLIPGSQILMRYIKSSYQDDPIRSIIELFLVFFTLRYLLSKRYRPDKNYVKFTQQVHIHIRVYSKGQEIDDLVDEWQPESLVTPLSRQDQTELDKIPVIIGPAGPKVRIQSHPKPVLSASTFNFLNLHSSCALRERAVSALRTYGVGACGPPGFYGTQDVHVNLEKELATFLDVPASIIYAQAYSTVSSVIPSFAKRGDIIVADKGISFPIQKGLSISRSTILWYEHNDVDSLELVLDQVRREFSKKPLTRRFIVTEGLFESTGKILDLPKILELKRKFKYRLILDESISFGTLGRTGRGISEHWGCHASDIDILIGSYAHAISSAGGFCAGSEEVVAHQRINSPSYVFSAALPAMLGAVSIGALEILKKDDGEMIKTLRELTKVMRTGLNRIDGISVSGDSDSPMVLISLKEPVPEEDKILQDIVDECINNGILITRTKRVGQEMWPVRSSLRLCVGLGMAKRDVERTISVLRGAFNRRRSR</sequence>
<dbReference type="OMA" id="IPFRAEC"/>
<dbReference type="Gene3D" id="3.90.1150.10">
    <property type="entry name" value="Aspartate Aminotransferase, domain 1"/>
    <property type="match status" value="1"/>
</dbReference>
<dbReference type="OrthoDB" id="3168162at2759"/>
<comment type="caution">
    <text evidence="12">The sequence shown here is derived from an EMBL/GenBank/DDBJ whole genome shotgun (WGS) entry which is preliminary data.</text>
</comment>
<accession>A0A1U7LTA3</accession>
<evidence type="ECO:0000256" key="2">
    <source>
        <dbReference type="ARBA" id="ARBA00004760"/>
    </source>
</evidence>
<feature type="domain" description="Aminotransferase class I/classII large" evidence="11">
    <location>
        <begin position="181"/>
        <end position="517"/>
    </location>
</feature>